<dbReference type="Proteomes" id="UP000094056">
    <property type="component" value="Unassembled WGS sequence"/>
</dbReference>
<comment type="caution">
    <text evidence="1">The sequence shown here is derived from an EMBL/GenBank/DDBJ whole genome shotgun (WGS) entry which is preliminary data.</text>
</comment>
<protein>
    <submittedName>
        <fullName evidence="1">Succinyl-diaminopimelate desuccinylase</fullName>
        <ecNumber evidence="1">5.1.1.7</ecNumber>
    </submittedName>
</protein>
<dbReference type="EMBL" id="MAYW01000226">
    <property type="protein sequence ID" value="ODS30430.1"/>
    <property type="molecule type" value="Genomic_DNA"/>
</dbReference>
<name>A0A1E3X445_9BACT</name>
<organism evidence="1 2">
    <name type="scientific">Candidatus Scalindua rubra</name>
    <dbReference type="NCBI Taxonomy" id="1872076"/>
    <lineage>
        <taxon>Bacteria</taxon>
        <taxon>Pseudomonadati</taxon>
        <taxon>Planctomycetota</taxon>
        <taxon>Candidatus Brocadiia</taxon>
        <taxon>Candidatus Brocadiales</taxon>
        <taxon>Candidatus Scalinduaceae</taxon>
        <taxon>Candidatus Scalindua</taxon>
    </lineage>
</organism>
<accession>A0A1E3X445</accession>
<evidence type="ECO:0000313" key="1">
    <source>
        <dbReference type="EMBL" id="ODS30430.1"/>
    </source>
</evidence>
<keyword evidence="1" id="KW-0413">Isomerase</keyword>
<gene>
    <name evidence="1" type="primary">dapE_2</name>
    <name evidence="1" type="ORF">SCARUB_04462</name>
</gene>
<proteinExistence type="predicted"/>
<dbReference type="EC" id="5.1.1.7" evidence="1"/>
<dbReference type="GO" id="GO:0008837">
    <property type="term" value="F:diaminopimelate epimerase activity"/>
    <property type="evidence" value="ECO:0007669"/>
    <property type="project" value="UniProtKB-EC"/>
</dbReference>
<sequence>MLNRISKVLGEGIDVQTLISAEPTCLTPDSFYLSVTEEITGKPAILVRKMVEVMLVMLDVLTSP</sequence>
<evidence type="ECO:0000313" key="2">
    <source>
        <dbReference type="Proteomes" id="UP000094056"/>
    </source>
</evidence>
<dbReference type="AlphaFoldDB" id="A0A1E3X445"/>
<reference evidence="1 2" key="1">
    <citation type="submission" date="2016-07" db="EMBL/GenBank/DDBJ databases">
        <title>Draft genome of Scalindua rubra, obtained from a brine-seawater interface in the Red Sea, sheds light on salt adaptation in anammox bacteria.</title>
        <authorList>
            <person name="Speth D.R."/>
            <person name="Lagkouvardos I."/>
            <person name="Wang Y."/>
            <person name="Qian P.-Y."/>
            <person name="Dutilh B.E."/>
            <person name="Jetten M.S."/>
        </authorList>
    </citation>
    <scope>NUCLEOTIDE SEQUENCE [LARGE SCALE GENOMIC DNA]</scope>
    <source>
        <strain evidence="1">BSI-1</strain>
    </source>
</reference>